<organism evidence="2 3">
    <name type="scientific">Desulfopila aestuarii DSM 18488</name>
    <dbReference type="NCBI Taxonomy" id="1121416"/>
    <lineage>
        <taxon>Bacteria</taxon>
        <taxon>Pseudomonadati</taxon>
        <taxon>Thermodesulfobacteriota</taxon>
        <taxon>Desulfobulbia</taxon>
        <taxon>Desulfobulbales</taxon>
        <taxon>Desulfocapsaceae</taxon>
        <taxon>Desulfopila</taxon>
    </lineage>
</organism>
<dbReference type="Proteomes" id="UP000184603">
    <property type="component" value="Unassembled WGS sequence"/>
</dbReference>
<keyword evidence="2" id="KW-0560">Oxidoreductase</keyword>
<dbReference type="SUPFAM" id="SSF54909">
    <property type="entry name" value="Dimeric alpha+beta barrel"/>
    <property type="match status" value="1"/>
</dbReference>
<dbReference type="AlphaFoldDB" id="A0A1M7YEB7"/>
<dbReference type="Pfam" id="PF03992">
    <property type="entry name" value="ABM"/>
    <property type="match status" value="1"/>
</dbReference>
<evidence type="ECO:0000313" key="3">
    <source>
        <dbReference type="Proteomes" id="UP000184603"/>
    </source>
</evidence>
<dbReference type="EMBL" id="FRFE01000021">
    <property type="protein sequence ID" value="SHO50965.1"/>
    <property type="molecule type" value="Genomic_DNA"/>
</dbReference>
<name>A0A1M7YEB7_9BACT</name>
<proteinExistence type="predicted"/>
<feature type="domain" description="ABM" evidence="1">
    <location>
        <begin position="2"/>
        <end position="90"/>
    </location>
</feature>
<dbReference type="STRING" id="1121416.SAMN02745220_03731"/>
<sequence length="92" mass="10614">MIKVFIKRKVADDSIMELMDLLKKLRALTLSQPGYVSGETMKRMDKEGECMVISTWRSMDDWNTWVANSERKAVQSEIDTLLGAETTYEVYS</sequence>
<dbReference type="InterPro" id="IPR011008">
    <property type="entry name" value="Dimeric_a/b-barrel"/>
</dbReference>
<dbReference type="GO" id="GO:0004497">
    <property type="term" value="F:monooxygenase activity"/>
    <property type="evidence" value="ECO:0007669"/>
    <property type="project" value="UniProtKB-KW"/>
</dbReference>
<dbReference type="PROSITE" id="PS51725">
    <property type="entry name" value="ABM"/>
    <property type="match status" value="1"/>
</dbReference>
<protein>
    <submittedName>
        <fullName evidence="2">Quinol monooxygenase YgiN</fullName>
    </submittedName>
</protein>
<dbReference type="RefSeq" id="WP_073615180.1">
    <property type="nucleotide sequence ID" value="NZ_FRFE01000021.1"/>
</dbReference>
<gene>
    <name evidence="2" type="ORF">SAMN02745220_03731</name>
</gene>
<evidence type="ECO:0000313" key="2">
    <source>
        <dbReference type="EMBL" id="SHO50965.1"/>
    </source>
</evidence>
<dbReference type="InterPro" id="IPR007138">
    <property type="entry name" value="ABM_dom"/>
</dbReference>
<accession>A0A1M7YEB7</accession>
<keyword evidence="3" id="KW-1185">Reference proteome</keyword>
<keyword evidence="2" id="KW-0503">Monooxygenase</keyword>
<reference evidence="2 3" key="1">
    <citation type="submission" date="2016-12" db="EMBL/GenBank/DDBJ databases">
        <authorList>
            <person name="Song W.-J."/>
            <person name="Kurnit D.M."/>
        </authorList>
    </citation>
    <scope>NUCLEOTIDE SEQUENCE [LARGE SCALE GENOMIC DNA]</scope>
    <source>
        <strain evidence="2 3">DSM 18488</strain>
    </source>
</reference>
<dbReference type="OrthoDB" id="5405645at2"/>
<evidence type="ECO:0000259" key="1">
    <source>
        <dbReference type="PROSITE" id="PS51725"/>
    </source>
</evidence>
<dbReference type="Gene3D" id="3.30.70.100">
    <property type="match status" value="1"/>
</dbReference>